<organism evidence="1">
    <name type="scientific">viral metagenome</name>
    <dbReference type="NCBI Taxonomy" id="1070528"/>
    <lineage>
        <taxon>unclassified sequences</taxon>
        <taxon>metagenomes</taxon>
        <taxon>organismal metagenomes</taxon>
    </lineage>
</organism>
<accession>A0A6C0I8T8</accession>
<reference evidence="1" key="1">
    <citation type="journal article" date="2020" name="Nature">
        <title>Giant virus diversity and host interactions through global metagenomics.</title>
        <authorList>
            <person name="Schulz F."/>
            <person name="Roux S."/>
            <person name="Paez-Espino D."/>
            <person name="Jungbluth S."/>
            <person name="Walsh D.A."/>
            <person name="Denef V.J."/>
            <person name="McMahon K.D."/>
            <person name="Konstantinidis K.T."/>
            <person name="Eloe-Fadrosh E.A."/>
            <person name="Kyrpides N.C."/>
            <person name="Woyke T."/>
        </authorList>
    </citation>
    <scope>NUCLEOTIDE SEQUENCE</scope>
    <source>
        <strain evidence="1">GVMAG-M-3300023184-53</strain>
    </source>
</reference>
<name>A0A6C0I8T8_9ZZZZ</name>
<evidence type="ECO:0000313" key="1">
    <source>
        <dbReference type="EMBL" id="QHT89169.1"/>
    </source>
</evidence>
<protein>
    <submittedName>
        <fullName evidence="1">Uncharacterized protein</fullName>
    </submittedName>
</protein>
<dbReference type="AlphaFoldDB" id="A0A6C0I8T8"/>
<proteinExistence type="predicted"/>
<dbReference type="EMBL" id="MN740136">
    <property type="protein sequence ID" value="QHT89169.1"/>
    <property type="molecule type" value="Genomic_DNA"/>
</dbReference>
<sequence length="71" mass="8249">MLKNYLVGIILTFCLIMVIQYKENFDCEYSGRIPGNLVQEPDPLKIALAKRFVTPEGEQELIEKYINEKNI</sequence>